<gene>
    <name evidence="2" type="ORF">SPIL2461_LOCUS9457</name>
</gene>
<organism evidence="2 3">
    <name type="scientific">Symbiodinium pilosum</name>
    <name type="common">Dinoflagellate</name>
    <dbReference type="NCBI Taxonomy" id="2952"/>
    <lineage>
        <taxon>Eukaryota</taxon>
        <taxon>Sar</taxon>
        <taxon>Alveolata</taxon>
        <taxon>Dinophyceae</taxon>
        <taxon>Suessiales</taxon>
        <taxon>Symbiodiniaceae</taxon>
        <taxon>Symbiodinium</taxon>
    </lineage>
</organism>
<keyword evidence="3" id="KW-1185">Reference proteome</keyword>
<dbReference type="InterPro" id="IPR001214">
    <property type="entry name" value="SET_dom"/>
</dbReference>
<dbReference type="GO" id="GO:0016279">
    <property type="term" value="F:protein-lysine N-methyltransferase activity"/>
    <property type="evidence" value="ECO:0007669"/>
    <property type="project" value="TreeGrafter"/>
</dbReference>
<dbReference type="Pfam" id="PF00856">
    <property type="entry name" value="SET"/>
    <property type="match status" value="1"/>
</dbReference>
<accession>A0A812QBJ8</accession>
<dbReference type="CDD" id="cd10527">
    <property type="entry name" value="SET_LSMT"/>
    <property type="match status" value="1"/>
</dbReference>
<protein>
    <recommendedName>
        <fullName evidence="1">SET domain-containing protein</fullName>
    </recommendedName>
</protein>
<name>A0A812QBJ8_SYMPI</name>
<dbReference type="OrthoDB" id="341421at2759"/>
<proteinExistence type="predicted"/>
<evidence type="ECO:0000313" key="2">
    <source>
        <dbReference type="EMBL" id="CAE7386211.1"/>
    </source>
</evidence>
<sequence length="360" mass="39811">MRALITVPWRPRRSYWRSACCLGDHRTLQNIEDLREQLVSEGAELDRKTLVVQRLPHGFGVCAGRSVKKGEVVASVPRRLVLEVPVSGHSRPSLKTLPFSAAAGGHGQWYDVMGFAEGRAAVTHAAARLIEEYLAGEISPFWAYCAALPPPVAMPPPLHPLKRAWPVDLLAASPMLQRLYREANFLNSRCLEALALKMNGSSPELRSWALAAVITRNFALKGPSGKVEALGLLPFIDLFNHQSCHEVGRISWTCSFQERHGCVVMVADRGIAKGEPLTFRYIAAPDAALLVQYGIPPSSRPNSHDMAGFQVHSDVLDGTDKGCGRDTRAEARRTLAREWGWTDQTQPLLFTIPEARLLQW</sequence>
<evidence type="ECO:0000259" key="1">
    <source>
        <dbReference type="PROSITE" id="PS50280"/>
    </source>
</evidence>
<comment type="caution">
    <text evidence="2">The sequence shown here is derived from an EMBL/GenBank/DDBJ whole genome shotgun (WGS) entry which is preliminary data.</text>
</comment>
<dbReference type="PANTHER" id="PTHR13271">
    <property type="entry name" value="UNCHARACTERIZED PUTATIVE METHYLTRANSFERASE"/>
    <property type="match status" value="1"/>
</dbReference>
<reference evidence="2" key="1">
    <citation type="submission" date="2021-02" db="EMBL/GenBank/DDBJ databases">
        <authorList>
            <person name="Dougan E. K."/>
            <person name="Rhodes N."/>
            <person name="Thang M."/>
            <person name="Chan C."/>
        </authorList>
    </citation>
    <scope>NUCLEOTIDE SEQUENCE</scope>
</reference>
<dbReference type="InterPro" id="IPR046341">
    <property type="entry name" value="SET_dom_sf"/>
</dbReference>
<dbReference type="Gene3D" id="3.90.1410.10">
    <property type="entry name" value="set domain protein methyltransferase, domain 1"/>
    <property type="match status" value="1"/>
</dbReference>
<dbReference type="AlphaFoldDB" id="A0A812QBJ8"/>
<evidence type="ECO:0000313" key="3">
    <source>
        <dbReference type="Proteomes" id="UP000649617"/>
    </source>
</evidence>
<dbReference type="EMBL" id="CAJNIZ010016446">
    <property type="protein sequence ID" value="CAE7386211.1"/>
    <property type="molecule type" value="Genomic_DNA"/>
</dbReference>
<dbReference type="PANTHER" id="PTHR13271:SF123">
    <property type="entry name" value="RIBULOSE-1,5-BISPHOSPHATE CARBOXYLASE_OXYGENASE SMALL SUBUNIT N-METHYLTRANSFERASE I-RELATED"/>
    <property type="match status" value="1"/>
</dbReference>
<dbReference type="InterPro" id="IPR050600">
    <property type="entry name" value="SETD3_SETD6_MTase"/>
</dbReference>
<dbReference type="PROSITE" id="PS50280">
    <property type="entry name" value="SET"/>
    <property type="match status" value="1"/>
</dbReference>
<feature type="domain" description="SET" evidence="1">
    <location>
        <begin position="48"/>
        <end position="282"/>
    </location>
</feature>
<dbReference type="Proteomes" id="UP000649617">
    <property type="component" value="Unassembled WGS sequence"/>
</dbReference>
<dbReference type="SUPFAM" id="SSF82199">
    <property type="entry name" value="SET domain"/>
    <property type="match status" value="1"/>
</dbReference>